<dbReference type="InterPro" id="IPR020613">
    <property type="entry name" value="Thiolase_CS"/>
</dbReference>
<comment type="similarity">
    <text evidence="3 11">Belongs to the thiolase-like superfamily. Thiolase family.</text>
</comment>
<dbReference type="InterPro" id="IPR020616">
    <property type="entry name" value="Thiolase_N"/>
</dbReference>
<evidence type="ECO:0000259" key="13">
    <source>
        <dbReference type="Pfam" id="PF02803"/>
    </source>
</evidence>
<dbReference type="PANTHER" id="PTHR43853:SF8">
    <property type="entry name" value="3-KETOACYL-COA THIOLASE, PEROXISOMAL"/>
    <property type="match status" value="1"/>
</dbReference>
<dbReference type="PROSITE" id="PS00099">
    <property type="entry name" value="THIOLASE_3"/>
    <property type="match status" value="1"/>
</dbReference>
<evidence type="ECO:0000256" key="2">
    <source>
        <dbReference type="ARBA" id="ARBA00005189"/>
    </source>
</evidence>
<proteinExistence type="inferred from homology"/>
<evidence type="ECO:0000256" key="1">
    <source>
        <dbReference type="ARBA" id="ARBA00004275"/>
    </source>
</evidence>
<gene>
    <name evidence="14" type="ORF">ACFPQ5_10680</name>
</gene>
<evidence type="ECO:0000256" key="5">
    <source>
        <dbReference type="ARBA" id="ARBA00022832"/>
    </source>
</evidence>
<dbReference type="PROSITE" id="PS00098">
    <property type="entry name" value="THIOLASE_1"/>
    <property type="match status" value="1"/>
</dbReference>
<dbReference type="EMBL" id="JBHSMR010000013">
    <property type="protein sequence ID" value="MFC5478657.1"/>
    <property type="molecule type" value="Genomic_DNA"/>
</dbReference>
<dbReference type="RefSeq" id="WP_379754740.1">
    <property type="nucleotide sequence ID" value="NZ_JBHSMR010000013.1"/>
</dbReference>
<dbReference type="InterPro" id="IPR020610">
    <property type="entry name" value="Thiolase_AS"/>
</dbReference>
<evidence type="ECO:0000313" key="14">
    <source>
        <dbReference type="EMBL" id="MFC5478657.1"/>
    </source>
</evidence>
<dbReference type="PROSITE" id="PS00737">
    <property type="entry name" value="THIOLASE_2"/>
    <property type="match status" value="1"/>
</dbReference>
<keyword evidence="5" id="KW-0276">Fatty acid metabolism</keyword>
<evidence type="ECO:0000313" key="15">
    <source>
        <dbReference type="Proteomes" id="UP001596101"/>
    </source>
</evidence>
<evidence type="ECO:0000256" key="7">
    <source>
        <dbReference type="ARBA" id="ARBA00023098"/>
    </source>
</evidence>
<dbReference type="InterPro" id="IPR020615">
    <property type="entry name" value="Thiolase_acyl_enz_int_AS"/>
</dbReference>
<name>A0ABW0MNS6_9BURK</name>
<dbReference type="GO" id="GO:0003988">
    <property type="term" value="F:acetyl-CoA C-acyltransferase activity"/>
    <property type="evidence" value="ECO:0007669"/>
    <property type="project" value="UniProtKB-EC"/>
</dbReference>
<dbReference type="NCBIfam" id="TIGR01930">
    <property type="entry name" value="AcCoA-C-Actrans"/>
    <property type="match status" value="1"/>
</dbReference>
<comment type="caution">
    <text evidence="14">The sequence shown here is derived from an EMBL/GenBank/DDBJ whole genome shotgun (WGS) entry which is preliminary data.</text>
</comment>
<dbReference type="EC" id="2.3.1.16" evidence="10"/>
<sequence>MREAVIVSTARTPLTKAHRGEFNITTGPQLAAYAVSAAVERSGIDPNLIEDAILGCGYPEGTTGRNVARQTIIRAGLPITIAGTTVNRFCASGLQAIAIGAGRIVVDGAPAVIAGGVESISQIRTRDSGDSGMDPWILENKPALYMPMIETADIVAARYNISREAQDRFSFESQRKTEEAQLAGRYAEEIVACTTTMAVTDKETKEVTKREVTVGEDTCNRRGTTYEGLAKLAPVMGEGKFVTAGNASQLSDGASACVMMEAKEAERLGLQPLGVFRGLAVAGCEPDEMGIGPVFAVPKLLARFGLKVEDIDLWELNEAFASQAIYCQQRLGIPDERLNVNGGAISIGHPFGMTGARLAGHVLLEGRRRKAKYAVVTMCIAGGMGAAGLFEIY</sequence>
<evidence type="ECO:0000259" key="12">
    <source>
        <dbReference type="Pfam" id="PF00108"/>
    </source>
</evidence>
<dbReference type="PIRSF" id="PIRSF000429">
    <property type="entry name" value="Ac-CoA_Ac_transf"/>
    <property type="match status" value="1"/>
</dbReference>
<evidence type="ECO:0000256" key="3">
    <source>
        <dbReference type="ARBA" id="ARBA00010982"/>
    </source>
</evidence>
<keyword evidence="6" id="KW-0809">Transit peptide</keyword>
<comment type="subcellular location">
    <subcellularLocation>
        <location evidence="1">Peroxisome</location>
    </subcellularLocation>
</comment>
<dbReference type="InterPro" id="IPR016039">
    <property type="entry name" value="Thiolase-like"/>
</dbReference>
<dbReference type="InterPro" id="IPR020617">
    <property type="entry name" value="Thiolase_C"/>
</dbReference>
<evidence type="ECO:0000256" key="9">
    <source>
        <dbReference type="ARBA" id="ARBA00023315"/>
    </source>
</evidence>
<keyword evidence="8" id="KW-0576">Peroxisome</keyword>
<dbReference type="CDD" id="cd00751">
    <property type="entry name" value="thiolase"/>
    <property type="match status" value="1"/>
</dbReference>
<dbReference type="Gene3D" id="3.40.47.10">
    <property type="match status" value="1"/>
</dbReference>
<organism evidence="14 15">
    <name type="scientific">Massilia suwonensis</name>
    <dbReference type="NCBI Taxonomy" id="648895"/>
    <lineage>
        <taxon>Bacteria</taxon>
        <taxon>Pseudomonadati</taxon>
        <taxon>Pseudomonadota</taxon>
        <taxon>Betaproteobacteria</taxon>
        <taxon>Burkholderiales</taxon>
        <taxon>Oxalobacteraceae</taxon>
        <taxon>Telluria group</taxon>
        <taxon>Massilia</taxon>
    </lineage>
</organism>
<keyword evidence="15" id="KW-1185">Reference proteome</keyword>
<feature type="domain" description="Thiolase N-terminal" evidence="12">
    <location>
        <begin position="5"/>
        <end position="262"/>
    </location>
</feature>
<dbReference type="Proteomes" id="UP001596101">
    <property type="component" value="Unassembled WGS sequence"/>
</dbReference>
<dbReference type="Pfam" id="PF02803">
    <property type="entry name" value="Thiolase_C"/>
    <property type="match status" value="1"/>
</dbReference>
<keyword evidence="7" id="KW-0443">Lipid metabolism</keyword>
<evidence type="ECO:0000256" key="11">
    <source>
        <dbReference type="RuleBase" id="RU003557"/>
    </source>
</evidence>
<dbReference type="SUPFAM" id="SSF53901">
    <property type="entry name" value="Thiolase-like"/>
    <property type="match status" value="2"/>
</dbReference>
<evidence type="ECO:0000256" key="8">
    <source>
        <dbReference type="ARBA" id="ARBA00023140"/>
    </source>
</evidence>
<feature type="domain" description="Thiolase C-terminal" evidence="13">
    <location>
        <begin position="271"/>
        <end position="391"/>
    </location>
</feature>
<reference evidence="15" key="1">
    <citation type="journal article" date="2019" name="Int. J. Syst. Evol. Microbiol.">
        <title>The Global Catalogue of Microorganisms (GCM) 10K type strain sequencing project: providing services to taxonomists for standard genome sequencing and annotation.</title>
        <authorList>
            <consortium name="The Broad Institute Genomics Platform"/>
            <consortium name="The Broad Institute Genome Sequencing Center for Infectious Disease"/>
            <person name="Wu L."/>
            <person name="Ma J."/>
        </authorList>
    </citation>
    <scope>NUCLEOTIDE SEQUENCE [LARGE SCALE GENOMIC DNA]</scope>
    <source>
        <strain evidence="15">CCUG 43111</strain>
    </source>
</reference>
<evidence type="ECO:0000256" key="10">
    <source>
        <dbReference type="ARBA" id="ARBA00024073"/>
    </source>
</evidence>
<dbReference type="Pfam" id="PF00108">
    <property type="entry name" value="Thiolase_N"/>
    <property type="match status" value="1"/>
</dbReference>
<comment type="pathway">
    <text evidence="2">Lipid metabolism.</text>
</comment>
<dbReference type="InterPro" id="IPR002155">
    <property type="entry name" value="Thiolase"/>
</dbReference>
<dbReference type="PANTHER" id="PTHR43853">
    <property type="entry name" value="3-KETOACYL-COA THIOLASE, PEROXISOMAL"/>
    <property type="match status" value="1"/>
</dbReference>
<keyword evidence="9 11" id="KW-0012">Acyltransferase</keyword>
<dbReference type="InterPro" id="IPR050215">
    <property type="entry name" value="Thiolase-like_sf_Thiolase"/>
</dbReference>
<evidence type="ECO:0000256" key="6">
    <source>
        <dbReference type="ARBA" id="ARBA00022946"/>
    </source>
</evidence>
<protein>
    <recommendedName>
        <fullName evidence="10">acetyl-CoA C-acyltransferase</fullName>
        <ecNumber evidence="10">2.3.1.16</ecNumber>
    </recommendedName>
</protein>
<evidence type="ECO:0000256" key="4">
    <source>
        <dbReference type="ARBA" id="ARBA00022679"/>
    </source>
</evidence>
<accession>A0ABW0MNS6</accession>
<keyword evidence="4 11" id="KW-0808">Transferase</keyword>